<evidence type="ECO:0000259" key="12">
    <source>
        <dbReference type="PROSITE" id="PS50039"/>
    </source>
</evidence>
<dbReference type="Pfam" id="PF16159">
    <property type="entry name" value="FOXP-CC"/>
    <property type="match status" value="1"/>
</dbReference>
<feature type="region of interest" description="Disordered" evidence="11">
    <location>
        <begin position="1"/>
        <end position="52"/>
    </location>
</feature>
<keyword evidence="5" id="KW-0862">Zinc</keyword>
<dbReference type="Proteomes" id="UP000215902">
    <property type="component" value="Unassembled WGS sequence"/>
</dbReference>
<dbReference type="InterPro" id="IPR036390">
    <property type="entry name" value="WH_DNA-bd_sf"/>
</dbReference>
<feature type="compositionally biased region" description="Low complexity" evidence="11">
    <location>
        <begin position="10"/>
        <end position="33"/>
    </location>
</feature>
<dbReference type="STRING" id="282301.A0A267FLQ5"/>
<dbReference type="EMBL" id="NIVC01000928">
    <property type="protein sequence ID" value="PAA74706.1"/>
    <property type="molecule type" value="Genomic_DNA"/>
</dbReference>
<dbReference type="SUPFAM" id="SSF46785">
    <property type="entry name" value="Winged helix' DNA-binding domain"/>
    <property type="match status" value="1"/>
</dbReference>
<dbReference type="GO" id="GO:0000981">
    <property type="term" value="F:DNA-binding transcription factor activity, RNA polymerase II-specific"/>
    <property type="evidence" value="ECO:0007669"/>
    <property type="project" value="TreeGrafter"/>
</dbReference>
<keyword evidence="3" id="KW-0479">Metal-binding</keyword>
<evidence type="ECO:0000256" key="7">
    <source>
        <dbReference type="ARBA" id="ARBA00023125"/>
    </source>
</evidence>
<evidence type="ECO:0000256" key="1">
    <source>
        <dbReference type="ARBA" id="ARBA00004123"/>
    </source>
</evidence>
<dbReference type="Gene3D" id="1.10.10.10">
    <property type="entry name" value="Winged helix-like DNA-binding domain superfamily/Winged helix DNA-binding domain"/>
    <property type="match status" value="1"/>
</dbReference>
<keyword evidence="2" id="KW-0678">Repressor</keyword>
<dbReference type="PANTHER" id="PTHR45796">
    <property type="entry name" value="FORKHEAD BOX P, ISOFORM C"/>
    <property type="match status" value="1"/>
</dbReference>
<dbReference type="FunFam" id="1.10.10.10:FF:000010">
    <property type="entry name" value="Forkhead box P2 isoform B"/>
    <property type="match status" value="1"/>
</dbReference>
<dbReference type="InterPro" id="IPR032354">
    <property type="entry name" value="FOXP-CC"/>
</dbReference>
<keyword evidence="6" id="KW-0805">Transcription regulation</keyword>
<dbReference type="GO" id="GO:0005634">
    <property type="term" value="C:nucleus"/>
    <property type="evidence" value="ECO:0007669"/>
    <property type="project" value="UniProtKB-SubCell"/>
</dbReference>
<keyword evidence="4" id="KW-0863">Zinc-finger</keyword>
<dbReference type="SMART" id="SM00339">
    <property type="entry name" value="FH"/>
    <property type="match status" value="1"/>
</dbReference>
<reference evidence="13 14" key="1">
    <citation type="submission" date="2017-06" db="EMBL/GenBank/DDBJ databases">
        <title>A platform for efficient transgenesis in Macrostomum lignano, a flatworm model organism for stem cell research.</title>
        <authorList>
            <person name="Berezikov E."/>
        </authorList>
    </citation>
    <scope>NUCLEOTIDE SEQUENCE [LARGE SCALE GENOMIC DNA]</scope>
    <source>
        <strain evidence="13">DV1</strain>
        <tissue evidence="13">Whole organism</tissue>
    </source>
</reference>
<keyword evidence="7 10" id="KW-0238">DNA-binding</keyword>
<dbReference type="PROSITE" id="PS50039">
    <property type="entry name" value="FORK_HEAD_3"/>
    <property type="match status" value="1"/>
</dbReference>
<feature type="DNA-binding region" description="Fork-head" evidence="10">
    <location>
        <begin position="384"/>
        <end position="458"/>
    </location>
</feature>
<keyword evidence="8" id="KW-0804">Transcription</keyword>
<gene>
    <name evidence="13" type="ORF">BOX15_Mlig014190g1</name>
</gene>
<evidence type="ECO:0000256" key="9">
    <source>
        <dbReference type="ARBA" id="ARBA00023242"/>
    </source>
</evidence>
<evidence type="ECO:0000256" key="10">
    <source>
        <dbReference type="PROSITE-ProRule" id="PRU00089"/>
    </source>
</evidence>
<dbReference type="PRINTS" id="PR00053">
    <property type="entry name" value="FORKHEAD"/>
</dbReference>
<evidence type="ECO:0000256" key="8">
    <source>
        <dbReference type="ARBA" id="ARBA00023163"/>
    </source>
</evidence>
<proteinExistence type="predicted"/>
<organism evidence="13 14">
    <name type="scientific">Macrostomum lignano</name>
    <dbReference type="NCBI Taxonomy" id="282301"/>
    <lineage>
        <taxon>Eukaryota</taxon>
        <taxon>Metazoa</taxon>
        <taxon>Spiralia</taxon>
        <taxon>Lophotrochozoa</taxon>
        <taxon>Platyhelminthes</taxon>
        <taxon>Rhabditophora</taxon>
        <taxon>Macrostomorpha</taxon>
        <taxon>Macrostomida</taxon>
        <taxon>Macrostomidae</taxon>
        <taxon>Macrostomum</taxon>
    </lineage>
</organism>
<evidence type="ECO:0000313" key="13">
    <source>
        <dbReference type="EMBL" id="PAA74706.1"/>
    </source>
</evidence>
<feature type="domain" description="Fork-head" evidence="12">
    <location>
        <begin position="384"/>
        <end position="458"/>
    </location>
</feature>
<dbReference type="InterPro" id="IPR001766">
    <property type="entry name" value="Fork_head_dom"/>
</dbReference>
<feature type="region of interest" description="Disordered" evidence="11">
    <location>
        <begin position="598"/>
        <end position="617"/>
    </location>
</feature>
<keyword evidence="9 10" id="KW-0539">Nucleus</keyword>
<dbReference type="PANTHER" id="PTHR45796:SF4">
    <property type="entry name" value="FORKHEAD BOX P, ISOFORM C"/>
    <property type="match status" value="1"/>
</dbReference>
<dbReference type="InterPro" id="IPR030456">
    <property type="entry name" value="TF_fork_head_CS_2"/>
</dbReference>
<dbReference type="InterPro" id="IPR047412">
    <property type="entry name" value="FH_FOXP1_P2"/>
</dbReference>
<evidence type="ECO:0000256" key="2">
    <source>
        <dbReference type="ARBA" id="ARBA00022491"/>
    </source>
</evidence>
<feature type="compositionally biased region" description="Low complexity" evidence="11">
    <location>
        <begin position="42"/>
        <end position="52"/>
    </location>
</feature>
<dbReference type="GO" id="GO:0008270">
    <property type="term" value="F:zinc ion binding"/>
    <property type="evidence" value="ECO:0007669"/>
    <property type="project" value="UniProtKB-KW"/>
</dbReference>
<accession>A0A267FLQ5</accession>
<keyword evidence="14" id="KW-1185">Reference proteome</keyword>
<dbReference type="Gene3D" id="1.20.5.340">
    <property type="match status" value="1"/>
</dbReference>
<dbReference type="InterPro" id="IPR050998">
    <property type="entry name" value="FOXP"/>
</dbReference>
<evidence type="ECO:0000256" key="6">
    <source>
        <dbReference type="ARBA" id="ARBA00023015"/>
    </source>
</evidence>
<evidence type="ECO:0000256" key="5">
    <source>
        <dbReference type="ARBA" id="ARBA00022833"/>
    </source>
</evidence>
<evidence type="ECO:0000256" key="4">
    <source>
        <dbReference type="ARBA" id="ARBA00022771"/>
    </source>
</evidence>
<dbReference type="GO" id="GO:0000978">
    <property type="term" value="F:RNA polymerase II cis-regulatory region sequence-specific DNA binding"/>
    <property type="evidence" value="ECO:0007669"/>
    <property type="project" value="TreeGrafter"/>
</dbReference>
<evidence type="ECO:0000256" key="11">
    <source>
        <dbReference type="SAM" id="MobiDB-lite"/>
    </source>
</evidence>
<dbReference type="InterPro" id="IPR036388">
    <property type="entry name" value="WH-like_DNA-bd_sf"/>
</dbReference>
<comment type="subcellular location">
    <subcellularLocation>
        <location evidence="1 10">Nucleus</location>
    </subcellularLocation>
</comment>
<name>A0A267FLQ5_9PLAT</name>
<dbReference type="AlphaFoldDB" id="A0A267FLQ5"/>
<sequence length="617" mass="65220">MQLVMDLSQPHHQQQQQHSVSLSNKSPTSSSASPDCAQVPKQQQQQQQQQQQLQAAANQQELQRHVIQLWQQQQQQQQQQQPQPQHLGLTELPTDLSSAAATALLLSQGGWGCLYDPEALWKLRSLQMMQANAASLQESAAAALQEASGLVRNACPADSLTTGGTGQCRWPCCAYRSVSQSDLALHMSREHPLDSAAVGQLRAQSACVRALEAALGDERSRLAAMTKHVREAAATAATTAAAAASVACQQPTTTTTRDQSLHHNNHQQQQQQQIYFNSALLAAASSPMGGLVQNGASAAAAAAAAAAVAAAAASVSVTSSAAPSSAISAMASGAATATPTTGMSSNAAAAAAASRRGRLPDKAGLPLGGDFHKNRDFYNKNDIRPPFTYASLIRQAIIESPNRQLTLNEIYIWFQRSFAFFRRNEATWKNAVRHNLSLHKCFMRVENVKGAVWTVDEAEFYRRRLQRGASGGSVGVGSTLASVKAELAGFGSPGSADATDDGSVLGKEELAMQYKEDELRDDSDLLPASTADWGIPAGAAKRLRLTDLEPDEAAEQSNHSIGSSGHDCGALRLVSAAADATDDADGFADGAVGEASMADEDGHYTGAENGVDEETVL</sequence>
<comment type="caution">
    <text evidence="13">The sequence shown here is derived from an EMBL/GenBank/DDBJ whole genome shotgun (WGS) entry which is preliminary data.</text>
</comment>
<dbReference type="PROSITE" id="PS00658">
    <property type="entry name" value="FORK_HEAD_2"/>
    <property type="match status" value="1"/>
</dbReference>
<evidence type="ECO:0000256" key="3">
    <source>
        <dbReference type="ARBA" id="ARBA00022723"/>
    </source>
</evidence>
<dbReference type="OrthoDB" id="5830876at2759"/>
<evidence type="ECO:0000313" key="14">
    <source>
        <dbReference type="Proteomes" id="UP000215902"/>
    </source>
</evidence>
<dbReference type="Pfam" id="PF00250">
    <property type="entry name" value="Forkhead"/>
    <property type="match status" value="1"/>
</dbReference>
<dbReference type="CDD" id="cd20065">
    <property type="entry name" value="FH_FOXP2"/>
    <property type="match status" value="1"/>
</dbReference>
<protein>
    <recommendedName>
        <fullName evidence="12">Fork-head domain-containing protein</fullName>
    </recommendedName>
</protein>